<organism evidence="2 3">
    <name type="scientific">Trypanosoma brucei gambiense (strain MHOM/CI/86/DAL972)</name>
    <dbReference type="NCBI Taxonomy" id="679716"/>
    <lineage>
        <taxon>Eukaryota</taxon>
        <taxon>Discoba</taxon>
        <taxon>Euglenozoa</taxon>
        <taxon>Kinetoplastea</taxon>
        <taxon>Metakinetoplastina</taxon>
        <taxon>Trypanosomatida</taxon>
        <taxon>Trypanosomatidae</taxon>
        <taxon>Trypanosoma</taxon>
    </lineage>
</organism>
<proteinExistence type="predicted"/>
<protein>
    <submittedName>
        <fullName evidence="2">Uncharacterized protein</fullName>
    </submittedName>
</protein>
<evidence type="ECO:0000313" key="3">
    <source>
        <dbReference type="Proteomes" id="UP000002316"/>
    </source>
</evidence>
<dbReference type="KEGG" id="tbg:TbgDal_XI16580"/>
<dbReference type="AlphaFoldDB" id="D0AA37"/>
<reference evidence="3" key="1">
    <citation type="journal article" date="2010" name="PLoS Negl. Trop. Dis.">
        <title>The genome sequence of Trypanosoma brucei gambiense, causative agent of chronic human african trypanosomiasis.</title>
        <authorList>
            <person name="Jackson A.P."/>
            <person name="Sanders M."/>
            <person name="Berry A."/>
            <person name="McQuillan J."/>
            <person name="Aslett M.A."/>
            <person name="Quail M.A."/>
            <person name="Chukualim B."/>
            <person name="Capewell P."/>
            <person name="MacLeod A."/>
            <person name="Melville S.E."/>
            <person name="Gibson W."/>
            <person name="Barry J.D."/>
            <person name="Berriman M."/>
            <person name="Hertz-Fowler C."/>
        </authorList>
    </citation>
    <scope>NUCLEOTIDE SEQUENCE [LARGE SCALE GENOMIC DNA]</scope>
    <source>
        <strain evidence="3">MHOM/CI/86/DAL972</strain>
    </source>
</reference>
<keyword evidence="1" id="KW-0472">Membrane</keyword>
<gene>
    <name evidence="2" type="ORF">TbgDal_XI16580</name>
</gene>
<evidence type="ECO:0000256" key="1">
    <source>
        <dbReference type="SAM" id="Phobius"/>
    </source>
</evidence>
<feature type="transmembrane region" description="Helical" evidence="1">
    <location>
        <begin position="31"/>
        <end position="49"/>
    </location>
</feature>
<dbReference type="GeneID" id="23866861"/>
<dbReference type="EMBL" id="FN554974">
    <property type="protein sequence ID" value="CBH18538.1"/>
    <property type="molecule type" value="Genomic_DNA"/>
</dbReference>
<sequence>MFSFFYCFFLCVCCYLWITFSFSISGTRMDSVPLFIYIFCRVWLVVLYCRCDCATDFFLFCYLSHTGSRKEDRKEKWKSKNKKKDMISFVMRRDGLDLVLFPNLYTGANPLCSLMRHRNISV</sequence>
<keyword evidence="1" id="KW-0812">Transmembrane</keyword>
<dbReference type="RefSeq" id="XP_011780802.1">
    <property type="nucleotide sequence ID" value="XM_011782500.1"/>
</dbReference>
<evidence type="ECO:0000313" key="2">
    <source>
        <dbReference type="EMBL" id="CBH18538.1"/>
    </source>
</evidence>
<dbReference type="Proteomes" id="UP000002316">
    <property type="component" value="Chromosome 11"/>
</dbReference>
<name>D0AA37_TRYB9</name>
<keyword evidence="1" id="KW-1133">Transmembrane helix</keyword>
<accession>D0AA37</accession>